<evidence type="ECO:0000313" key="2">
    <source>
        <dbReference type="EMBL" id="SDS26869.1"/>
    </source>
</evidence>
<dbReference type="OrthoDB" id="4729789at2"/>
<gene>
    <name evidence="2" type="ORF">SAMN04489812_1389</name>
</gene>
<dbReference type="STRING" id="630515.SAMN04489812_1389"/>
<feature type="region of interest" description="Disordered" evidence="1">
    <location>
        <begin position="107"/>
        <end position="155"/>
    </location>
</feature>
<dbReference type="Proteomes" id="UP000199103">
    <property type="component" value="Chromosome I"/>
</dbReference>
<sequence>MSTPEQTRRLIETAVTGAIDSLQRVDASTPSAAIAHLQEASRNTEIALNEALAAGVVGDGLSMRQAAAAGGLAPNTLPARLAGTSLLGGYQGADRRVRAEGIARARYDIGRQPSERPAAEKETTEEDTVDISRPATGPSAQGPAAHTDPSDSVDR</sequence>
<reference evidence="2 3" key="1">
    <citation type="submission" date="2016-10" db="EMBL/GenBank/DDBJ databases">
        <authorList>
            <person name="de Groot N.N."/>
        </authorList>
    </citation>
    <scope>NUCLEOTIDE SEQUENCE [LARGE SCALE GENOMIC DNA]</scope>
    <source>
        <strain evidence="2 3">DSM 21800</strain>
    </source>
</reference>
<evidence type="ECO:0000313" key="3">
    <source>
        <dbReference type="Proteomes" id="UP000199103"/>
    </source>
</evidence>
<proteinExistence type="predicted"/>
<keyword evidence="3" id="KW-1185">Reference proteome</keyword>
<dbReference type="AlphaFoldDB" id="A0A1H1QVH8"/>
<feature type="compositionally biased region" description="Basic and acidic residues" evidence="1">
    <location>
        <begin position="107"/>
        <end position="122"/>
    </location>
</feature>
<evidence type="ECO:0000256" key="1">
    <source>
        <dbReference type="SAM" id="MobiDB-lite"/>
    </source>
</evidence>
<accession>A0A1H1QVH8</accession>
<protein>
    <submittedName>
        <fullName evidence="2">Uncharacterized protein</fullName>
    </submittedName>
</protein>
<dbReference type="RefSeq" id="WP_157683261.1">
    <property type="nucleotide sequence ID" value="NZ_LT629772.1"/>
</dbReference>
<organism evidence="2 3">
    <name type="scientific">Microlunatus soli</name>
    <dbReference type="NCBI Taxonomy" id="630515"/>
    <lineage>
        <taxon>Bacteria</taxon>
        <taxon>Bacillati</taxon>
        <taxon>Actinomycetota</taxon>
        <taxon>Actinomycetes</taxon>
        <taxon>Propionibacteriales</taxon>
        <taxon>Propionibacteriaceae</taxon>
        <taxon>Microlunatus</taxon>
    </lineage>
</organism>
<dbReference type="EMBL" id="LT629772">
    <property type="protein sequence ID" value="SDS26869.1"/>
    <property type="molecule type" value="Genomic_DNA"/>
</dbReference>
<name>A0A1H1QVH8_9ACTN</name>